<comment type="subcellular location">
    <subcellularLocation>
        <location evidence="1">Cell inner membrane</location>
        <topology evidence="1">Single-pass membrane protein</topology>
        <orientation evidence="1">Periplasmic side</orientation>
    </subcellularLocation>
</comment>
<dbReference type="GO" id="GO:0098797">
    <property type="term" value="C:plasma membrane protein complex"/>
    <property type="evidence" value="ECO:0007669"/>
    <property type="project" value="TreeGrafter"/>
</dbReference>
<keyword evidence="4" id="KW-1003">Cell membrane</keyword>
<sequence length="700" mass="75092">MLGLLALCLAGPTAVRAQSKPKADSTVYTYVEKMPQFGKEPADLLTYIGKNIKYPAAAIMDRAQGTVFVGFTVGLTGQVEDVHIVKTAHPSLDAAALQMVRSMPAWEPGIQGGKPARVAYTVPVTFRFGQGTKDTQLPPPTNAEFAGSAEELHTLLNAPPYPEAARKAGASGKAVVVFEVSKTGQILNPHALTPLSETEQSFMHQKSQVPPLHPALLAAAEAQIGCMRAWKPATTSGSSVASFVMLPVTYRLAATPAPDTVYAVTDQLPEFPGGIEAMTGQLARSIQYPKEARQEQAEGEVLLYFVVNKLGKVEQAEVLRSVHPAIDAEALRVIKTLPAFAPAMHHGHPAKVAFLLPLPFVLPSASVINQPTRFAPALSKKFVYPTEALRLGIQGKVFLDFSFDSTGYVHNVRVTNGLHPLLDAEAVAALEHMAPVSRARALQLNGQSFSVPISFKLPANADRLLVERYANEGLQPAAAFKPAEYPGGPAALQAFLAAASYPAMARAQQVSGRIFMTLTIDEAGWVKKIEPFHSSLAAATTTAAKARTDALNMLYEAARQYLMEMPQWKPALWNGKAFASTITVPLTYSMLPPSTPEPVVYTYADEMPVPAAPSVAAASSHRLMYPEAALRARAEGIVWVYFVVDEQGQVVQPAIISSPHPSLEAEALKLIGGLRKYTPGRHGGKPVKVAVVTPVPFTIR</sequence>
<dbReference type="InterPro" id="IPR037682">
    <property type="entry name" value="TonB_C"/>
</dbReference>
<feature type="domain" description="TonB C-terminal" evidence="10">
    <location>
        <begin position="39"/>
        <end position="135"/>
    </location>
</feature>
<evidence type="ECO:0000313" key="12">
    <source>
        <dbReference type="Proteomes" id="UP000831796"/>
    </source>
</evidence>
<accession>A0A8T9Q6L6</accession>
<evidence type="ECO:0000313" key="11">
    <source>
        <dbReference type="EMBL" id="UOQ72602.1"/>
    </source>
</evidence>
<evidence type="ECO:0000256" key="9">
    <source>
        <dbReference type="ARBA" id="ARBA00023136"/>
    </source>
</evidence>
<protein>
    <submittedName>
        <fullName evidence="11">Energy transducer TonB</fullName>
    </submittedName>
</protein>
<dbReference type="InterPro" id="IPR051045">
    <property type="entry name" value="TonB-dependent_transducer"/>
</dbReference>
<keyword evidence="5" id="KW-0997">Cell inner membrane</keyword>
<dbReference type="Proteomes" id="UP000831796">
    <property type="component" value="Chromosome"/>
</dbReference>
<dbReference type="AlphaFoldDB" id="A0A8T9Q6L6"/>
<reference evidence="11" key="1">
    <citation type="submission" date="2022-04" db="EMBL/GenBank/DDBJ databases">
        <title>Hymenobacter sp. isolated from the air.</title>
        <authorList>
            <person name="Won M."/>
            <person name="Lee C.-M."/>
            <person name="Woen H.-Y."/>
            <person name="Kwon S.-W."/>
        </authorList>
    </citation>
    <scope>NUCLEOTIDE SEQUENCE</scope>
    <source>
        <strain evidence="11">5116S-3</strain>
    </source>
</reference>
<dbReference type="Gene3D" id="3.30.1150.10">
    <property type="match status" value="6"/>
</dbReference>
<evidence type="ECO:0000256" key="3">
    <source>
        <dbReference type="ARBA" id="ARBA00022448"/>
    </source>
</evidence>
<keyword evidence="9" id="KW-0472">Membrane</keyword>
<dbReference type="GO" id="GO:0055085">
    <property type="term" value="P:transmembrane transport"/>
    <property type="evidence" value="ECO:0007669"/>
    <property type="project" value="InterPro"/>
</dbReference>
<feature type="domain" description="TonB C-terminal" evidence="10">
    <location>
        <begin position="273"/>
        <end position="369"/>
    </location>
</feature>
<evidence type="ECO:0000259" key="10">
    <source>
        <dbReference type="PROSITE" id="PS52015"/>
    </source>
</evidence>
<evidence type="ECO:0000256" key="7">
    <source>
        <dbReference type="ARBA" id="ARBA00022927"/>
    </source>
</evidence>
<name>A0A8T9Q6L6_9BACT</name>
<dbReference type="PANTHER" id="PTHR33446">
    <property type="entry name" value="PROTEIN TONB-RELATED"/>
    <property type="match status" value="1"/>
</dbReference>
<dbReference type="KEGG" id="hcu:MUN79_00965"/>
<keyword evidence="6" id="KW-0812">Transmembrane</keyword>
<keyword evidence="3" id="KW-0813">Transport</keyword>
<dbReference type="PROSITE" id="PS52015">
    <property type="entry name" value="TONB_CTD"/>
    <property type="match status" value="4"/>
</dbReference>
<proteinExistence type="inferred from homology"/>
<evidence type="ECO:0000256" key="8">
    <source>
        <dbReference type="ARBA" id="ARBA00022989"/>
    </source>
</evidence>
<feature type="domain" description="TonB C-terminal" evidence="10">
    <location>
        <begin position="610"/>
        <end position="700"/>
    </location>
</feature>
<gene>
    <name evidence="11" type="ORF">MUN79_00965</name>
</gene>
<dbReference type="GO" id="GO:0015031">
    <property type="term" value="P:protein transport"/>
    <property type="evidence" value="ECO:0007669"/>
    <property type="project" value="UniProtKB-KW"/>
</dbReference>
<keyword evidence="12" id="KW-1185">Reference proteome</keyword>
<keyword evidence="8" id="KW-1133">Transmembrane helix</keyword>
<dbReference type="NCBIfam" id="TIGR01352">
    <property type="entry name" value="tonB_Cterm"/>
    <property type="match status" value="4"/>
</dbReference>
<evidence type="ECO:0000256" key="4">
    <source>
        <dbReference type="ARBA" id="ARBA00022475"/>
    </source>
</evidence>
<dbReference type="RefSeq" id="WP_244675961.1">
    <property type="nucleotide sequence ID" value="NZ_CP095046.1"/>
</dbReference>
<keyword evidence="7" id="KW-0653">Protein transport</keyword>
<feature type="domain" description="TonB C-terminal" evidence="10">
    <location>
        <begin position="369"/>
        <end position="464"/>
    </location>
</feature>
<comment type="similarity">
    <text evidence="2">Belongs to the TonB family.</text>
</comment>
<dbReference type="GO" id="GO:0031992">
    <property type="term" value="F:energy transducer activity"/>
    <property type="evidence" value="ECO:0007669"/>
    <property type="project" value="TreeGrafter"/>
</dbReference>
<dbReference type="SUPFAM" id="SSF74653">
    <property type="entry name" value="TolA/TonB C-terminal domain"/>
    <property type="match status" value="6"/>
</dbReference>
<dbReference type="InterPro" id="IPR006260">
    <property type="entry name" value="TonB/TolA_C"/>
</dbReference>
<evidence type="ECO:0000256" key="1">
    <source>
        <dbReference type="ARBA" id="ARBA00004383"/>
    </source>
</evidence>
<dbReference type="PANTHER" id="PTHR33446:SF2">
    <property type="entry name" value="PROTEIN TONB"/>
    <property type="match status" value="1"/>
</dbReference>
<evidence type="ECO:0000256" key="2">
    <source>
        <dbReference type="ARBA" id="ARBA00006555"/>
    </source>
</evidence>
<dbReference type="Pfam" id="PF03544">
    <property type="entry name" value="TonB_C"/>
    <property type="match status" value="4"/>
</dbReference>
<evidence type="ECO:0000256" key="6">
    <source>
        <dbReference type="ARBA" id="ARBA00022692"/>
    </source>
</evidence>
<organism evidence="11 12">
    <name type="scientific">Hymenobacter cellulosilyticus</name>
    <dbReference type="NCBI Taxonomy" id="2932248"/>
    <lineage>
        <taxon>Bacteria</taxon>
        <taxon>Pseudomonadati</taxon>
        <taxon>Bacteroidota</taxon>
        <taxon>Cytophagia</taxon>
        <taxon>Cytophagales</taxon>
        <taxon>Hymenobacteraceae</taxon>
        <taxon>Hymenobacter</taxon>
    </lineage>
</organism>
<evidence type="ECO:0000256" key="5">
    <source>
        <dbReference type="ARBA" id="ARBA00022519"/>
    </source>
</evidence>
<dbReference type="EMBL" id="CP095046">
    <property type="protein sequence ID" value="UOQ72602.1"/>
    <property type="molecule type" value="Genomic_DNA"/>
</dbReference>